<sequence length="224" mass="24754">MLVMGSDRMARLISSRRFAAFDGRILVTGFACMGDLLNSHEGTGVLSAVDSSSNLLRTMFNLREICPANNRDCTVLRPTPPIRIEFREGLLDSEGNLLFGSAGFRLPTIWIHRGHGGYDENGDIGISAGLDADRMLSTELVSDAIRACGGMMLLAILPVCTSKPSARILRRNRRVAMVEGNDMTFISCTQSEDRLLGLDQLRELMYTPRWYSMVLHYLGFTAGD</sequence>
<name>A0A382FUT1_9ZZZZ</name>
<dbReference type="AlphaFoldDB" id="A0A382FUT1"/>
<accession>A0A382FUT1</accession>
<organism evidence="1">
    <name type="scientific">marine metagenome</name>
    <dbReference type="NCBI Taxonomy" id="408172"/>
    <lineage>
        <taxon>unclassified sequences</taxon>
        <taxon>metagenomes</taxon>
        <taxon>ecological metagenomes</taxon>
    </lineage>
</organism>
<dbReference type="EMBL" id="UINC01051768">
    <property type="protein sequence ID" value="SVB66315.1"/>
    <property type="molecule type" value="Genomic_DNA"/>
</dbReference>
<evidence type="ECO:0000313" key="1">
    <source>
        <dbReference type="EMBL" id="SVB66315.1"/>
    </source>
</evidence>
<proteinExistence type="predicted"/>
<protein>
    <recommendedName>
        <fullName evidence="2">CHAT domain-containing protein</fullName>
    </recommendedName>
</protein>
<gene>
    <name evidence="1" type="ORF">METZ01_LOCUS219169</name>
</gene>
<reference evidence="1" key="1">
    <citation type="submission" date="2018-05" db="EMBL/GenBank/DDBJ databases">
        <authorList>
            <person name="Lanie J.A."/>
            <person name="Ng W.-L."/>
            <person name="Kazmierczak K.M."/>
            <person name="Andrzejewski T.M."/>
            <person name="Davidsen T.M."/>
            <person name="Wayne K.J."/>
            <person name="Tettelin H."/>
            <person name="Glass J.I."/>
            <person name="Rusch D."/>
            <person name="Podicherti R."/>
            <person name="Tsui H.-C.T."/>
            <person name="Winkler M.E."/>
        </authorList>
    </citation>
    <scope>NUCLEOTIDE SEQUENCE</scope>
</reference>
<evidence type="ECO:0008006" key="2">
    <source>
        <dbReference type="Google" id="ProtNLM"/>
    </source>
</evidence>